<dbReference type="AlphaFoldDB" id="A0A2M8LAK7"/>
<dbReference type="PANTHER" id="PTHR33991:SF1">
    <property type="entry name" value="DNA REPAIR PROTEIN RECO"/>
    <property type="match status" value="1"/>
</dbReference>
<dbReference type="InterPro" id="IPR022572">
    <property type="entry name" value="DNA_rep/recomb_RecO_N"/>
</dbReference>
<dbReference type="NCBIfam" id="TIGR00613">
    <property type="entry name" value="reco"/>
    <property type="match status" value="1"/>
</dbReference>
<evidence type="ECO:0000313" key="5">
    <source>
        <dbReference type="EMBL" id="PJE73652.1"/>
    </source>
</evidence>
<dbReference type="GO" id="GO:0006310">
    <property type="term" value="P:DNA recombination"/>
    <property type="evidence" value="ECO:0007669"/>
    <property type="project" value="UniProtKB-KW"/>
</dbReference>
<reference evidence="6" key="1">
    <citation type="submission" date="2017-09" db="EMBL/GenBank/DDBJ databases">
        <title>Depth-based differentiation of microbial function through sediment-hosted aquifers and enrichment of novel symbionts in the deep terrestrial subsurface.</title>
        <authorList>
            <person name="Probst A.J."/>
            <person name="Ladd B."/>
            <person name="Jarett J.K."/>
            <person name="Geller-Mcgrath D.E."/>
            <person name="Sieber C.M.K."/>
            <person name="Emerson J.B."/>
            <person name="Anantharaman K."/>
            <person name="Thomas B.C."/>
            <person name="Malmstrom R."/>
            <person name="Stieglmeier M."/>
            <person name="Klingl A."/>
            <person name="Woyke T."/>
            <person name="Ryan C.M."/>
            <person name="Banfield J.F."/>
        </authorList>
    </citation>
    <scope>NUCLEOTIDE SEQUENCE [LARGE SCALE GENOMIC DNA]</scope>
</reference>
<accession>A0A2M8LAK7</accession>
<dbReference type="GO" id="GO:0006302">
    <property type="term" value="P:double-strand break repair"/>
    <property type="evidence" value="ECO:0007669"/>
    <property type="project" value="TreeGrafter"/>
</dbReference>
<evidence type="ECO:0000256" key="3">
    <source>
        <dbReference type="ARBA" id="ARBA00023204"/>
    </source>
</evidence>
<sequence length="172" mass="19551">MAHQIYQVEGIILKKAGFGEADNLCYIYTRQFGMIMASAKSIRLEKSKLRNHLDLFSFGRFGIINAKEMWRIVDAEKILSAPESSNDLKMFAEMTGLILRMVKGEEANEALWKSLFSFFCYILEEKDVEKKKNIQIESTALVMRALGYMEDMPASQSETVSAINKAIAESML</sequence>
<evidence type="ECO:0000256" key="2">
    <source>
        <dbReference type="ARBA" id="ARBA00023172"/>
    </source>
</evidence>
<dbReference type="SUPFAM" id="SSF50249">
    <property type="entry name" value="Nucleic acid-binding proteins"/>
    <property type="match status" value="1"/>
</dbReference>
<comment type="caution">
    <text evidence="5">The sequence shown here is derived from an EMBL/GenBank/DDBJ whole genome shotgun (WGS) entry which is preliminary data.</text>
</comment>
<organism evidence="5 6">
    <name type="scientific">Candidatus Terrybacteria bacterium CG10_big_fil_rev_8_21_14_0_10_41_10</name>
    <dbReference type="NCBI Taxonomy" id="1975026"/>
    <lineage>
        <taxon>Bacteria</taxon>
        <taxon>Candidatus Terryibacteriota</taxon>
    </lineage>
</organism>
<keyword evidence="3" id="KW-0234">DNA repair</keyword>
<gene>
    <name evidence="5" type="primary">recO</name>
    <name evidence="5" type="ORF">COV02_01420</name>
</gene>
<keyword evidence="1" id="KW-0227">DNA damage</keyword>
<evidence type="ECO:0000313" key="6">
    <source>
        <dbReference type="Proteomes" id="UP000230959"/>
    </source>
</evidence>
<dbReference type="InterPro" id="IPR012340">
    <property type="entry name" value="NA-bd_OB-fold"/>
</dbReference>
<dbReference type="EMBL" id="PFER01000023">
    <property type="protein sequence ID" value="PJE73652.1"/>
    <property type="molecule type" value="Genomic_DNA"/>
</dbReference>
<name>A0A2M8LAK7_9BACT</name>
<proteinExistence type="predicted"/>
<evidence type="ECO:0000259" key="4">
    <source>
        <dbReference type="Pfam" id="PF11967"/>
    </source>
</evidence>
<feature type="domain" description="DNA replication/recombination mediator RecO N-terminal" evidence="4">
    <location>
        <begin position="5"/>
        <end position="76"/>
    </location>
</feature>
<dbReference type="Proteomes" id="UP000230959">
    <property type="component" value="Unassembled WGS sequence"/>
</dbReference>
<keyword evidence="2" id="KW-0233">DNA recombination</keyword>
<dbReference type="Gene3D" id="2.40.50.140">
    <property type="entry name" value="Nucleic acid-binding proteins"/>
    <property type="match status" value="1"/>
</dbReference>
<dbReference type="Pfam" id="PF11967">
    <property type="entry name" value="RecO_N"/>
    <property type="match status" value="1"/>
</dbReference>
<protein>
    <submittedName>
        <fullName evidence="5">DNA repair protein RecO</fullName>
    </submittedName>
</protein>
<dbReference type="InterPro" id="IPR003717">
    <property type="entry name" value="RecO"/>
</dbReference>
<evidence type="ECO:0000256" key="1">
    <source>
        <dbReference type="ARBA" id="ARBA00022763"/>
    </source>
</evidence>
<dbReference type="PANTHER" id="PTHR33991">
    <property type="entry name" value="DNA REPAIR PROTEIN RECO"/>
    <property type="match status" value="1"/>
</dbReference>
<dbReference type="GO" id="GO:0043590">
    <property type="term" value="C:bacterial nucleoid"/>
    <property type="evidence" value="ECO:0007669"/>
    <property type="project" value="TreeGrafter"/>
</dbReference>